<evidence type="ECO:0000256" key="2">
    <source>
        <dbReference type="ARBA" id="ARBA00022448"/>
    </source>
</evidence>
<keyword evidence="6 7" id="KW-0998">Cell outer membrane</keyword>
<accession>A0ABW2Z4P3</accession>
<feature type="domain" description="TonB-dependent receptor plug" evidence="9">
    <location>
        <begin position="276"/>
        <end position="352"/>
    </location>
</feature>
<dbReference type="InterPro" id="IPR039426">
    <property type="entry name" value="TonB-dep_rcpt-like"/>
</dbReference>
<dbReference type="PROSITE" id="PS52016">
    <property type="entry name" value="TONB_DEPENDENT_REC_3"/>
    <property type="match status" value="1"/>
</dbReference>
<comment type="caution">
    <text evidence="10">The sequence shown here is derived from an EMBL/GenBank/DDBJ whole genome shotgun (WGS) entry which is preliminary data.</text>
</comment>
<dbReference type="Pfam" id="PF07715">
    <property type="entry name" value="Plug"/>
    <property type="match status" value="1"/>
</dbReference>
<dbReference type="Gene3D" id="2.170.130.10">
    <property type="entry name" value="TonB-dependent receptor, plug domain"/>
    <property type="match status" value="1"/>
</dbReference>
<proteinExistence type="inferred from homology"/>
<dbReference type="InterPro" id="IPR036942">
    <property type="entry name" value="Beta-barrel_TonB_sf"/>
</dbReference>
<comment type="subcellular location">
    <subcellularLocation>
        <location evidence="1 7">Cell outer membrane</location>
        <topology evidence="1 7">Multi-pass membrane protein</topology>
    </subcellularLocation>
</comment>
<keyword evidence="3 7" id="KW-1134">Transmembrane beta strand</keyword>
<protein>
    <submittedName>
        <fullName evidence="10">Carboxypeptidase-like regulatory domain-containing protein</fullName>
    </submittedName>
</protein>
<organism evidence="10 11">
    <name type="scientific">Lutibacter aestuarii</name>
    <dbReference type="NCBI Taxonomy" id="861111"/>
    <lineage>
        <taxon>Bacteria</taxon>
        <taxon>Pseudomonadati</taxon>
        <taxon>Bacteroidota</taxon>
        <taxon>Flavobacteriia</taxon>
        <taxon>Flavobacteriales</taxon>
        <taxon>Flavobacteriaceae</taxon>
        <taxon>Lutibacter</taxon>
    </lineage>
</organism>
<dbReference type="InterPro" id="IPR037066">
    <property type="entry name" value="Plug_dom_sf"/>
</dbReference>
<keyword evidence="4 7" id="KW-0812">Transmembrane</keyword>
<feature type="signal peptide" evidence="8">
    <location>
        <begin position="1"/>
        <end position="18"/>
    </location>
</feature>
<dbReference type="Proteomes" id="UP001597032">
    <property type="component" value="Unassembled WGS sequence"/>
</dbReference>
<dbReference type="Gene3D" id="2.40.170.20">
    <property type="entry name" value="TonB-dependent receptor, beta-barrel domain"/>
    <property type="match status" value="1"/>
</dbReference>
<dbReference type="InterPro" id="IPR008969">
    <property type="entry name" value="CarboxyPept-like_regulatory"/>
</dbReference>
<name>A0ABW2Z4P3_9FLAO</name>
<dbReference type="EMBL" id="JBHTIC010000002">
    <property type="protein sequence ID" value="MFD0760632.1"/>
    <property type="molecule type" value="Genomic_DNA"/>
</dbReference>
<feature type="chain" id="PRO_5047186833" evidence="8">
    <location>
        <begin position="19"/>
        <end position="918"/>
    </location>
</feature>
<evidence type="ECO:0000256" key="7">
    <source>
        <dbReference type="PROSITE-ProRule" id="PRU01360"/>
    </source>
</evidence>
<evidence type="ECO:0000256" key="8">
    <source>
        <dbReference type="SAM" id="SignalP"/>
    </source>
</evidence>
<dbReference type="InterPro" id="IPR012910">
    <property type="entry name" value="Plug_dom"/>
</dbReference>
<sequence length="918" mass="104081">MKKILLILIFFCFQFINSQNVATKSISISFENETKINVIKKIENLTNYRFYFVESWLDDELISGQFNNSSLQNLLDSVFKNTIINYFITSDNKVILSRSILINGTLPEWFSNESDETISQTEAIEPVFFNEEVPIPDTAIETVRIGKENKFSRKKHYTLTGFAKNNTTNEPIPNLAIIVKNKNINTVTDINGYYFINLPPGINIIETKSIGIQDSSKKVIIYDNGTLNLSLQESAEILKEVTIEANRDRNIKEAITGNTQIKIETIKSVPLVLGERDILKVAITLPGISNAGEGASGYNVRGGKEDQNLILLDNGVVYNPSHFFGIFSALNPFTIKDVNIYKGTIPAEYGGRLSSVFDINTKNSNTEKFSGEVSFGPVTSNVALEIPIIKGTSGLLVGARGAYSDWILKSLDEKSLKNSTASFYDAVLKYQHKINENNNLEATGYYSDDSFSISSDSLYGYNNQLMSLKWNHKFNTNNHGDLSLVNSKYKFNITYDGNSDNNFELGYNVNETELKLKMKYLLNEQHSFDYGISSKLYVVNPGNKDPKGSESIVEPFKIPKEKALESAIFISDNYNVNKNLLFNLGFRYSIYSSIGEATQKLYKSGFPKSEGTVTDTLTFGKNEVIKTYGGPEIRASLRYFLFNDFSIKASYNSTYQYIHTLSNNTTTSSTDIWKLSDLNIKPQQANQYTLGLYKNIDGNTYELSLEGYYKKSKNIIDYKVGADLLLNKSIETEVLQGDGKAYGIEFLIKKTKGKFNGWFGYNYSRSFNKFNSIFSEERINNGDFFPSNFDKPHDISIVANYKLTKRFSFSANFAYQTGRPITYPVGNYNFNGIDYVLYSDRNKLRIPDYYRLDLGFNIEGNHKIKKFAHSFWNISIYNALGRNNPYSVFFVTEKGKVKAYQSSIFSIPIPTITYNFKF</sequence>
<dbReference type="RefSeq" id="WP_386781302.1">
    <property type="nucleotide sequence ID" value="NZ_JBHTIC010000002.1"/>
</dbReference>
<evidence type="ECO:0000313" key="11">
    <source>
        <dbReference type="Proteomes" id="UP001597032"/>
    </source>
</evidence>
<evidence type="ECO:0000256" key="3">
    <source>
        <dbReference type="ARBA" id="ARBA00022452"/>
    </source>
</evidence>
<evidence type="ECO:0000256" key="6">
    <source>
        <dbReference type="ARBA" id="ARBA00023237"/>
    </source>
</evidence>
<keyword evidence="2 7" id="KW-0813">Transport</keyword>
<dbReference type="Gene3D" id="2.60.40.1120">
    <property type="entry name" value="Carboxypeptidase-like, regulatory domain"/>
    <property type="match status" value="1"/>
</dbReference>
<keyword evidence="5 7" id="KW-0472">Membrane</keyword>
<comment type="similarity">
    <text evidence="7">Belongs to the TonB-dependent receptor family.</text>
</comment>
<dbReference type="Pfam" id="PF13715">
    <property type="entry name" value="CarbopepD_reg_2"/>
    <property type="match status" value="1"/>
</dbReference>
<reference evidence="11" key="1">
    <citation type="journal article" date="2019" name="Int. J. Syst. Evol. Microbiol.">
        <title>The Global Catalogue of Microorganisms (GCM) 10K type strain sequencing project: providing services to taxonomists for standard genome sequencing and annotation.</title>
        <authorList>
            <consortium name="The Broad Institute Genomics Platform"/>
            <consortium name="The Broad Institute Genome Sequencing Center for Infectious Disease"/>
            <person name="Wu L."/>
            <person name="Ma J."/>
        </authorList>
    </citation>
    <scope>NUCLEOTIDE SEQUENCE [LARGE SCALE GENOMIC DNA]</scope>
    <source>
        <strain evidence="11">CCUG 60022</strain>
    </source>
</reference>
<keyword evidence="8" id="KW-0732">Signal</keyword>
<evidence type="ECO:0000313" key="10">
    <source>
        <dbReference type="EMBL" id="MFD0760632.1"/>
    </source>
</evidence>
<evidence type="ECO:0000256" key="1">
    <source>
        <dbReference type="ARBA" id="ARBA00004571"/>
    </source>
</evidence>
<evidence type="ECO:0000256" key="5">
    <source>
        <dbReference type="ARBA" id="ARBA00023136"/>
    </source>
</evidence>
<evidence type="ECO:0000256" key="4">
    <source>
        <dbReference type="ARBA" id="ARBA00022692"/>
    </source>
</evidence>
<dbReference type="SUPFAM" id="SSF56935">
    <property type="entry name" value="Porins"/>
    <property type="match status" value="1"/>
</dbReference>
<gene>
    <name evidence="10" type="ORF">ACFQZW_00905</name>
</gene>
<evidence type="ECO:0000259" key="9">
    <source>
        <dbReference type="Pfam" id="PF07715"/>
    </source>
</evidence>
<keyword evidence="11" id="KW-1185">Reference proteome</keyword>
<dbReference type="SUPFAM" id="SSF49464">
    <property type="entry name" value="Carboxypeptidase regulatory domain-like"/>
    <property type="match status" value="1"/>
</dbReference>